<reference evidence="1 2" key="1">
    <citation type="submission" date="2016-05" db="EMBL/GenBank/DDBJ databases">
        <authorList>
            <person name="Lavstsen T."/>
            <person name="Jespersen J.S."/>
        </authorList>
    </citation>
    <scope>NUCLEOTIDE SEQUENCE [LARGE SCALE GENOMIC DNA]</scope>
    <source>
        <strain evidence="1 2">B7-9</strain>
    </source>
</reference>
<gene>
    <name evidence="1" type="ORF">A9Q02_21230</name>
</gene>
<dbReference type="AlphaFoldDB" id="A0A2H3LBY8"/>
<evidence type="ECO:0000313" key="2">
    <source>
        <dbReference type="Proteomes" id="UP000220922"/>
    </source>
</evidence>
<protein>
    <submittedName>
        <fullName evidence="1">Uncharacterized protein</fullName>
    </submittedName>
</protein>
<proteinExistence type="predicted"/>
<keyword evidence="2" id="KW-1185">Reference proteome</keyword>
<organism evidence="1 2">
    <name type="scientific">Candidatus Chloroploca asiatica</name>
    <dbReference type="NCBI Taxonomy" id="1506545"/>
    <lineage>
        <taxon>Bacteria</taxon>
        <taxon>Bacillati</taxon>
        <taxon>Chloroflexota</taxon>
        <taxon>Chloroflexia</taxon>
        <taxon>Chloroflexales</taxon>
        <taxon>Chloroflexineae</taxon>
        <taxon>Oscillochloridaceae</taxon>
        <taxon>Candidatus Chloroploca</taxon>
    </lineage>
</organism>
<dbReference type="EMBL" id="LYXE01000014">
    <property type="protein sequence ID" value="PDW01141.1"/>
    <property type="molecule type" value="Genomic_DNA"/>
</dbReference>
<sequence>MRVAERFHLVKHAGEVLARVVQRHHKGSHSVAKAVDHARGVRSLTDRRVPAGTAHPHAAPGPPSRQLPYARQRRFAHDQDVVVLADQGLGLTLIAAQVGLTRQTIVRWLKAGTFPARASLAPRAALLPLLDLSDSQPVPTHGLGCSCLAAQELKYQGNPALGRPALEGLVVGCLLVAHQLHLAV</sequence>
<comment type="caution">
    <text evidence="1">The sequence shown here is derived from an EMBL/GenBank/DDBJ whole genome shotgun (WGS) entry which is preliminary data.</text>
</comment>
<dbReference type="Proteomes" id="UP000220922">
    <property type="component" value="Unassembled WGS sequence"/>
</dbReference>
<name>A0A2H3LBY8_9CHLR</name>
<evidence type="ECO:0000313" key="1">
    <source>
        <dbReference type="EMBL" id="PDW01141.1"/>
    </source>
</evidence>
<accession>A0A2H3LBY8</accession>